<feature type="transmembrane region" description="Helical" evidence="1">
    <location>
        <begin position="203"/>
        <end position="223"/>
    </location>
</feature>
<proteinExistence type="predicted"/>
<evidence type="ECO:0000259" key="2">
    <source>
        <dbReference type="Pfam" id="PF00487"/>
    </source>
</evidence>
<evidence type="ECO:0000313" key="4">
    <source>
        <dbReference type="Proteomes" id="UP000272622"/>
    </source>
</evidence>
<dbReference type="Pfam" id="PF00487">
    <property type="entry name" value="FA_desaturase"/>
    <property type="match status" value="1"/>
</dbReference>
<sequence length="342" mass="38616">MKQGRPEISGRELAQACLPLIADLRQHRRGVYWLDLALTALVCWGSLTQLAVGQGAWPLWLLCAVLGLYRLAMFIHELAHMPVRAVPGFNLAWNLVCGIPLMLPSFLYVSHADHHSASRYGTSQDPEYLPFAHRYWRSLAVLLLGTLLTPLLLWLRFAVVGPLSWLSPRLRELVLQRFSAVTLHGAYRNNVQRMRRNARYNHLLEGLSTLWAWGLTGMLAGGVMPKAWAAWYLLVIYLVLAINLLRTCLAHRYEGDGQALSFGEQLLDSRTHDRAGAWLELFEPLGQRYHALHHLLPALPYHAMGEAHRRLLALGGNCTELYRLTCDASQGVARPMQTEARP</sequence>
<dbReference type="InterPro" id="IPR005804">
    <property type="entry name" value="FA_desaturase_dom"/>
</dbReference>
<dbReference type="EMBL" id="CP034337">
    <property type="protein sequence ID" value="AZL73733.1"/>
    <property type="molecule type" value="Genomic_DNA"/>
</dbReference>
<gene>
    <name evidence="3" type="ORF">EI693_11830</name>
</gene>
<keyword evidence="1" id="KW-1133">Transmembrane helix</keyword>
<accession>A0ABM7CQQ1</accession>
<organism evidence="3 4">
    <name type="scientific">Pseudomonas oryziphila</name>
    <dbReference type="NCBI Taxonomy" id="2894079"/>
    <lineage>
        <taxon>Bacteria</taxon>
        <taxon>Pseudomonadati</taxon>
        <taxon>Pseudomonadota</taxon>
        <taxon>Gammaproteobacteria</taxon>
        <taxon>Pseudomonadales</taxon>
        <taxon>Pseudomonadaceae</taxon>
        <taxon>Pseudomonas</taxon>
    </lineage>
</organism>
<protein>
    <submittedName>
        <fullName evidence="3">Fatty acid desaturase</fullName>
    </submittedName>
</protein>
<keyword evidence="1" id="KW-0472">Membrane</keyword>
<feature type="transmembrane region" description="Helical" evidence="1">
    <location>
        <begin position="57"/>
        <end position="79"/>
    </location>
</feature>
<dbReference type="CDD" id="cd01060">
    <property type="entry name" value="Membrane-FADS-like"/>
    <property type="match status" value="1"/>
</dbReference>
<feature type="transmembrane region" description="Helical" evidence="1">
    <location>
        <begin position="135"/>
        <end position="159"/>
    </location>
</feature>
<evidence type="ECO:0000313" key="3">
    <source>
        <dbReference type="EMBL" id="AZL73733.1"/>
    </source>
</evidence>
<keyword evidence="4" id="KW-1185">Reference proteome</keyword>
<feature type="transmembrane region" description="Helical" evidence="1">
    <location>
        <begin position="229"/>
        <end position="245"/>
    </location>
</feature>
<dbReference type="RefSeq" id="WP_125463851.1">
    <property type="nucleotide sequence ID" value="NZ_CP034337.1"/>
</dbReference>
<name>A0ABM7CQQ1_9PSED</name>
<feature type="transmembrane region" description="Helical" evidence="1">
    <location>
        <begin position="91"/>
        <end position="109"/>
    </location>
</feature>
<reference evidence="3 4" key="1">
    <citation type="submission" date="2018-12" db="EMBL/GenBank/DDBJ databases">
        <authorList>
            <person name="Li S."/>
            <person name="Yang R."/>
            <person name="Chen G."/>
            <person name="Zou L."/>
            <person name="Zhang C."/>
            <person name="Chen Y."/>
            <person name="Liu Z."/>
            <person name="Li Y."/>
            <person name="Yan Y."/>
            <person name="Huang M."/>
            <person name="Chen T."/>
        </authorList>
    </citation>
    <scope>NUCLEOTIDE SEQUENCE [LARGE SCALE GENOMIC DNA]</scope>
    <source>
        <strain evidence="3 4">2014</strain>
    </source>
</reference>
<dbReference type="Proteomes" id="UP000272622">
    <property type="component" value="Chromosome"/>
</dbReference>
<feature type="domain" description="Fatty acid desaturase" evidence="2">
    <location>
        <begin position="56"/>
        <end position="313"/>
    </location>
</feature>
<keyword evidence="1" id="KW-0812">Transmembrane</keyword>
<evidence type="ECO:0000256" key="1">
    <source>
        <dbReference type="SAM" id="Phobius"/>
    </source>
</evidence>
<feature type="transmembrane region" description="Helical" evidence="1">
    <location>
        <begin position="31"/>
        <end position="51"/>
    </location>
</feature>